<dbReference type="RefSeq" id="WP_073211897.1">
    <property type="nucleotide sequence ID" value="NZ_BANC01000015.1"/>
</dbReference>
<name>A0A0D6PCC7_9PROT</name>
<feature type="signal peptide" evidence="1">
    <location>
        <begin position="1"/>
        <end position="25"/>
    </location>
</feature>
<dbReference type="STRING" id="1120923.SAMN02746095_03028"/>
<organism evidence="2 3">
    <name type="scientific">Acidocella aminolytica 101 = DSM 11237</name>
    <dbReference type="NCBI Taxonomy" id="1120923"/>
    <lineage>
        <taxon>Bacteria</taxon>
        <taxon>Pseudomonadati</taxon>
        <taxon>Pseudomonadota</taxon>
        <taxon>Alphaproteobacteria</taxon>
        <taxon>Acetobacterales</taxon>
        <taxon>Acidocellaceae</taxon>
        <taxon>Acidocella</taxon>
    </lineage>
</organism>
<dbReference type="EMBL" id="BANC01000015">
    <property type="protein sequence ID" value="GAN79011.1"/>
    <property type="molecule type" value="Genomic_DNA"/>
</dbReference>
<dbReference type="OrthoDB" id="8635725at2"/>
<evidence type="ECO:0000313" key="2">
    <source>
        <dbReference type="EMBL" id="GAN79011.1"/>
    </source>
</evidence>
<dbReference type="Proteomes" id="UP000032668">
    <property type="component" value="Unassembled WGS sequence"/>
</dbReference>
<accession>A0A0D6PCC7</accession>
<comment type="caution">
    <text evidence="2">The sequence shown here is derived from an EMBL/GenBank/DDBJ whole genome shotgun (WGS) entry which is preliminary data.</text>
</comment>
<evidence type="ECO:0000313" key="3">
    <source>
        <dbReference type="Proteomes" id="UP000032668"/>
    </source>
</evidence>
<sequence>MIRTITRFILSLSLACLLGATAAKADEAAQCRARDGTYLTGVILHGPFYVHAREYRHGVALSHTKILLRAADGQIYDIRADNVFAAGYDAAPGRVPAPLSGMRHGDLLSLCGKTYQTRSGRMGMDWVHINCGDTPRHNAPNGWLKEIGPAMTPGRNLESSEEYCSLW</sequence>
<feature type="chain" id="PRO_5030005912" description="SH3 domain-containing protein" evidence="1">
    <location>
        <begin position="26"/>
        <end position="167"/>
    </location>
</feature>
<dbReference type="AlphaFoldDB" id="A0A0D6PCC7"/>
<gene>
    <name evidence="2" type="ORF">Aam_015_021</name>
</gene>
<evidence type="ECO:0008006" key="4">
    <source>
        <dbReference type="Google" id="ProtNLM"/>
    </source>
</evidence>
<protein>
    <recommendedName>
        <fullName evidence="4">SH3 domain-containing protein</fullName>
    </recommendedName>
</protein>
<keyword evidence="3" id="KW-1185">Reference proteome</keyword>
<reference evidence="2 3" key="1">
    <citation type="submission" date="2012-11" db="EMBL/GenBank/DDBJ databases">
        <title>Whole genome sequence of Acidocella aminolytica 101 = DSM 11237.</title>
        <authorList>
            <person name="Azuma Y."/>
            <person name="Higashiura N."/>
            <person name="Hirakawa H."/>
            <person name="Matsushita K."/>
        </authorList>
    </citation>
    <scope>NUCLEOTIDE SEQUENCE [LARGE SCALE GENOMIC DNA]</scope>
    <source>
        <strain evidence="3">101 / DSM 11237</strain>
    </source>
</reference>
<evidence type="ECO:0000256" key="1">
    <source>
        <dbReference type="SAM" id="SignalP"/>
    </source>
</evidence>
<keyword evidence="1" id="KW-0732">Signal</keyword>
<proteinExistence type="predicted"/>